<accession>A0ABD5VJX0</accession>
<dbReference type="InterPro" id="IPR012334">
    <property type="entry name" value="Pectin_lyas_fold"/>
</dbReference>
<proteinExistence type="predicted"/>
<dbReference type="RefSeq" id="WP_336352298.1">
    <property type="nucleotide sequence ID" value="NZ_JAZAQL010000006.1"/>
</dbReference>
<evidence type="ECO:0000313" key="2">
    <source>
        <dbReference type="EMBL" id="MFC6955371.1"/>
    </source>
</evidence>
<dbReference type="AlphaFoldDB" id="A0ABD5VJX0"/>
<evidence type="ECO:0000259" key="1">
    <source>
        <dbReference type="Pfam" id="PF13229"/>
    </source>
</evidence>
<reference evidence="2 3" key="1">
    <citation type="journal article" date="2019" name="Int. J. Syst. Evol. Microbiol.">
        <title>The Global Catalogue of Microorganisms (GCM) 10K type strain sequencing project: providing services to taxonomists for standard genome sequencing and annotation.</title>
        <authorList>
            <consortium name="The Broad Institute Genomics Platform"/>
            <consortium name="The Broad Institute Genome Sequencing Center for Infectious Disease"/>
            <person name="Wu L."/>
            <person name="Ma J."/>
        </authorList>
    </citation>
    <scope>NUCLEOTIDE SEQUENCE [LARGE SCALE GENOMIC DNA]</scope>
    <source>
        <strain evidence="2 3">GX26</strain>
    </source>
</reference>
<dbReference type="InterPro" id="IPR039448">
    <property type="entry name" value="Beta_helix"/>
</dbReference>
<sequence length="600" mass="65419">MYDIVEEGADPTGEEPIDAVFAELEHDDAVIEFPSGTYKVQGLNLYSRENFTMRGIGDVTLVPSADHDENWIAGWSMRNFTFENFTLDHTATGVAPTLSFGCYDGLHIKDITKVGYHDTDHTAFGAWVLDSDGTGLVENLTMADGSKPVNPVGVYSGSKGTLTFRNCHIEGFGNNGLYASTGTGPIHVEGGLFKNNDRTQVRLGSPGSSVTGATIVVDDPEQEGQNQRGIRISDNPGPVTIDDCDITLRAGSGFGGIVGAFDGGSFTVTNTRIYVDEDYHSHWDDQTAPAIYVDEVGDVEQSGGGGERYFENVSITGGGHGEYPAVLVRRSDNTFENCCVQMAGSEKTGFGSFGGVSNNVVRNSNVNVPGAVSDDTFETENLTYGDSCPVPDGVNEIQTESPGSYEDVSIADAPVPGDASKLTYPVMGTDSENPTLRVYGNFVYGNTQDFALGNLKAIMQKYVLPGHVNVEFRSVAYPDDHYLNSVEGEERLAQLALGVWHKNNWDKYWGFFEYCFENQGDFEWRTYDEAADLLQRNDVSTYGWIPALAGDDEWVDEVVESRRQAAEDDLAYVPQIAFRGDLAGANWDTEKLLDWIGPRL</sequence>
<dbReference type="Gene3D" id="3.40.30.10">
    <property type="entry name" value="Glutaredoxin"/>
    <property type="match status" value="1"/>
</dbReference>
<dbReference type="Proteomes" id="UP001596395">
    <property type="component" value="Unassembled WGS sequence"/>
</dbReference>
<comment type="caution">
    <text evidence="2">The sequence shown here is derived from an EMBL/GenBank/DDBJ whole genome shotgun (WGS) entry which is preliminary data.</text>
</comment>
<gene>
    <name evidence="2" type="ORF">ACFQGB_21115</name>
</gene>
<name>A0ABD5VJX0_9EURY</name>
<keyword evidence="3" id="KW-1185">Reference proteome</keyword>
<dbReference type="Gene3D" id="2.160.20.10">
    <property type="entry name" value="Single-stranded right-handed beta-helix, Pectin lyase-like"/>
    <property type="match status" value="1"/>
</dbReference>
<dbReference type="InterPro" id="IPR011050">
    <property type="entry name" value="Pectin_lyase_fold/virulence"/>
</dbReference>
<organism evidence="2 3">
    <name type="scientific">Halorubellus litoreus</name>
    <dbReference type="NCBI Taxonomy" id="755308"/>
    <lineage>
        <taxon>Archaea</taxon>
        <taxon>Methanobacteriati</taxon>
        <taxon>Methanobacteriota</taxon>
        <taxon>Stenosarchaea group</taxon>
        <taxon>Halobacteria</taxon>
        <taxon>Halobacteriales</taxon>
        <taxon>Halorubellaceae</taxon>
        <taxon>Halorubellus</taxon>
    </lineage>
</organism>
<evidence type="ECO:0000313" key="3">
    <source>
        <dbReference type="Proteomes" id="UP001596395"/>
    </source>
</evidence>
<feature type="domain" description="Right handed beta helix" evidence="1">
    <location>
        <begin position="153"/>
        <end position="276"/>
    </location>
</feature>
<dbReference type="Pfam" id="PF13229">
    <property type="entry name" value="Beta_helix"/>
    <property type="match status" value="1"/>
</dbReference>
<protein>
    <submittedName>
        <fullName evidence="2">Right-handed parallel beta-helix repeat-containing protein</fullName>
    </submittedName>
</protein>
<dbReference type="SUPFAM" id="SSF51126">
    <property type="entry name" value="Pectin lyase-like"/>
    <property type="match status" value="1"/>
</dbReference>
<dbReference type="EMBL" id="JBHSXN010000006">
    <property type="protein sequence ID" value="MFC6955371.1"/>
    <property type="molecule type" value="Genomic_DNA"/>
</dbReference>